<dbReference type="PANTHER" id="PTHR30290">
    <property type="entry name" value="PERIPLASMIC BINDING COMPONENT OF ABC TRANSPORTER"/>
    <property type="match status" value="1"/>
</dbReference>
<sequence>MHAVGGAGAVGLAGCLGGGEDMDGEPVDSLQIEYWGDYGGFTTIQEQMAAVIQRDLEAALGVDVDLVPVDLSTQTSQQYNDENRDCDVSFSWWVGTPDRLDPNELYDNLRLDWAGANGQTGYNNWANCDFTELQVNQVNAETEEEREEMMLEAMQIVAEECVCIDICPVANVGAWRTDKVDIGGIGEAGLARSNAEWVFKSDLIDPDEEFLVIGTDPQATETRNFPTLSASMPEAQWQHMIHSPVHKFDENYEPVDLLGEVDVVSSQEVVVELFDDATFTNGEQITAEDVKFTFEQIERGAEAGAYPGAADVPYEAITAVDEQTCIFEFSEPYLPFANTTLMRWGIWSEDAFEEAGAIDSPGEASFEVPLVSSGPLEVTAIEPGERFICEPHDGHPVYEVDQPVVFEAFADEESMMQALEAGECHIAPEISPPNATRADEEIDDADSAFAESHTTFLLQPASHIAPGKFTEFRQAMAAALNRQEMIDIAYDGQVDPELHGIYISEVHPMHPPGEELYQMADDPTGNPEQAREILEDAGWEWDSDGNLYYPPDADLEPLWEQGEVPSADDFPCIDELGLDP</sequence>
<evidence type="ECO:0000313" key="6">
    <source>
        <dbReference type="EMBL" id="SNR66486.1"/>
    </source>
</evidence>
<reference evidence="6 7" key="1">
    <citation type="submission" date="2017-06" db="EMBL/GenBank/DDBJ databases">
        <authorList>
            <person name="Kim H.J."/>
            <person name="Triplett B.A."/>
        </authorList>
    </citation>
    <scope>NUCLEOTIDE SEQUENCE [LARGE SCALE GENOMIC DNA]</scope>
    <source>
        <strain evidence="6 7">DSM 8800</strain>
    </source>
</reference>
<organism evidence="6 7">
    <name type="scientific">Halorubrum vacuolatum</name>
    <name type="common">Natronobacterium vacuolatum</name>
    <dbReference type="NCBI Taxonomy" id="63740"/>
    <lineage>
        <taxon>Archaea</taxon>
        <taxon>Methanobacteriati</taxon>
        <taxon>Methanobacteriota</taxon>
        <taxon>Stenosarchaea group</taxon>
        <taxon>Halobacteria</taxon>
        <taxon>Halobacteriales</taxon>
        <taxon>Haloferacaceae</taxon>
        <taxon>Halorubrum</taxon>
    </lineage>
</organism>
<evidence type="ECO:0000259" key="5">
    <source>
        <dbReference type="Pfam" id="PF00496"/>
    </source>
</evidence>
<dbReference type="InterPro" id="IPR000914">
    <property type="entry name" value="SBP_5_dom"/>
</dbReference>
<evidence type="ECO:0000256" key="3">
    <source>
        <dbReference type="ARBA" id="ARBA00022729"/>
    </source>
</evidence>
<evidence type="ECO:0000313" key="7">
    <source>
        <dbReference type="Proteomes" id="UP000198397"/>
    </source>
</evidence>
<dbReference type="SUPFAM" id="SSF53850">
    <property type="entry name" value="Periplasmic binding protein-like II"/>
    <property type="match status" value="2"/>
</dbReference>
<dbReference type="InterPro" id="IPR039424">
    <property type="entry name" value="SBP_5"/>
</dbReference>
<evidence type="ECO:0000256" key="2">
    <source>
        <dbReference type="ARBA" id="ARBA00022448"/>
    </source>
</evidence>
<dbReference type="Gene3D" id="3.40.190.10">
    <property type="entry name" value="Periplasmic binding protein-like II"/>
    <property type="match status" value="1"/>
</dbReference>
<dbReference type="Pfam" id="PF00496">
    <property type="entry name" value="SBP_bac_5"/>
    <property type="match status" value="1"/>
</dbReference>
<dbReference type="OrthoDB" id="233597at2157"/>
<proteinExistence type="inferred from homology"/>
<dbReference type="GO" id="GO:0015833">
    <property type="term" value="P:peptide transport"/>
    <property type="evidence" value="ECO:0007669"/>
    <property type="project" value="TreeGrafter"/>
</dbReference>
<feature type="coiled-coil region" evidence="4">
    <location>
        <begin position="128"/>
        <end position="159"/>
    </location>
</feature>
<keyword evidence="7" id="KW-1185">Reference proteome</keyword>
<dbReference type="PANTHER" id="PTHR30290:SF9">
    <property type="entry name" value="OLIGOPEPTIDE-BINDING PROTEIN APPA"/>
    <property type="match status" value="1"/>
</dbReference>
<dbReference type="Proteomes" id="UP000198397">
    <property type="component" value="Unassembled WGS sequence"/>
</dbReference>
<comment type="similarity">
    <text evidence="1">Belongs to the bacterial solute-binding protein 5 family.</text>
</comment>
<dbReference type="GO" id="GO:1904680">
    <property type="term" value="F:peptide transmembrane transporter activity"/>
    <property type="evidence" value="ECO:0007669"/>
    <property type="project" value="TreeGrafter"/>
</dbReference>
<protein>
    <submittedName>
        <fullName evidence="6">Peptide/nickel transport system substrate-binding protein</fullName>
    </submittedName>
</protein>
<keyword evidence="2" id="KW-0813">Transport</keyword>
<feature type="domain" description="Solute-binding protein family 5" evidence="5">
    <location>
        <begin position="271"/>
        <end position="547"/>
    </location>
</feature>
<evidence type="ECO:0000256" key="4">
    <source>
        <dbReference type="SAM" id="Coils"/>
    </source>
</evidence>
<dbReference type="RefSeq" id="WP_179213690.1">
    <property type="nucleotide sequence ID" value="NZ_FZNQ01000031.1"/>
</dbReference>
<evidence type="ECO:0000256" key="1">
    <source>
        <dbReference type="ARBA" id="ARBA00005695"/>
    </source>
</evidence>
<accession>A0A238Y5E6</accession>
<dbReference type="Gene3D" id="3.10.105.10">
    <property type="entry name" value="Dipeptide-binding Protein, Domain 3"/>
    <property type="match status" value="2"/>
</dbReference>
<dbReference type="EMBL" id="FZNQ01000031">
    <property type="protein sequence ID" value="SNR66486.1"/>
    <property type="molecule type" value="Genomic_DNA"/>
</dbReference>
<name>A0A238Y5E6_HALVU</name>
<dbReference type="AlphaFoldDB" id="A0A238Y5E6"/>
<gene>
    <name evidence="6" type="ORF">SAMN06264855_13112</name>
</gene>
<keyword evidence="3" id="KW-0732">Signal</keyword>
<keyword evidence="4" id="KW-0175">Coiled coil</keyword>